<evidence type="ECO:0000313" key="5">
    <source>
        <dbReference type="Proteomes" id="UP000001880"/>
    </source>
</evidence>
<feature type="region of interest" description="Disordered" evidence="2">
    <location>
        <begin position="491"/>
        <end position="513"/>
    </location>
</feature>
<proteinExistence type="predicted"/>
<dbReference type="Proteomes" id="UP000001880">
    <property type="component" value="Chromosome"/>
</dbReference>
<dbReference type="PANTHER" id="PTHR35038:SF8">
    <property type="entry name" value="C-TYPE POLYHEME CYTOCHROME OMCC"/>
    <property type="match status" value="1"/>
</dbReference>
<dbReference type="SUPFAM" id="SSF48695">
    <property type="entry name" value="Multiheme cytochromes"/>
    <property type="match status" value="1"/>
</dbReference>
<organism evidence="4 5">
    <name type="scientific">Haliangium ochraceum (strain DSM 14365 / JCM 11303 / SMP-2)</name>
    <dbReference type="NCBI Taxonomy" id="502025"/>
    <lineage>
        <taxon>Bacteria</taxon>
        <taxon>Pseudomonadati</taxon>
        <taxon>Myxococcota</taxon>
        <taxon>Polyangia</taxon>
        <taxon>Haliangiales</taxon>
        <taxon>Kofleriaceae</taxon>
        <taxon>Haliangium</taxon>
    </lineage>
</organism>
<reference evidence="4 5" key="1">
    <citation type="journal article" date="2010" name="Stand. Genomic Sci.">
        <title>Complete genome sequence of Haliangium ochraceum type strain (SMP-2).</title>
        <authorList>
            <consortium name="US DOE Joint Genome Institute (JGI-PGF)"/>
            <person name="Ivanova N."/>
            <person name="Daum C."/>
            <person name="Lang E."/>
            <person name="Abt B."/>
            <person name="Kopitz M."/>
            <person name="Saunders E."/>
            <person name="Lapidus A."/>
            <person name="Lucas S."/>
            <person name="Glavina Del Rio T."/>
            <person name="Nolan M."/>
            <person name="Tice H."/>
            <person name="Copeland A."/>
            <person name="Cheng J.F."/>
            <person name="Chen F."/>
            <person name="Bruce D."/>
            <person name="Goodwin L."/>
            <person name="Pitluck S."/>
            <person name="Mavromatis K."/>
            <person name="Pati A."/>
            <person name="Mikhailova N."/>
            <person name="Chen A."/>
            <person name="Palaniappan K."/>
            <person name="Land M."/>
            <person name="Hauser L."/>
            <person name="Chang Y.J."/>
            <person name="Jeffries C.D."/>
            <person name="Detter J.C."/>
            <person name="Brettin T."/>
            <person name="Rohde M."/>
            <person name="Goker M."/>
            <person name="Bristow J."/>
            <person name="Markowitz V."/>
            <person name="Eisen J.A."/>
            <person name="Hugenholtz P."/>
            <person name="Kyrpides N.C."/>
            <person name="Klenk H.P."/>
        </authorList>
    </citation>
    <scope>NUCLEOTIDE SEQUENCE [LARGE SCALE GENOMIC DNA]</scope>
    <source>
        <strain evidence="5">DSM 14365 / CIP 107738 / JCM 11303 / AJ 13395 / SMP-2</strain>
    </source>
</reference>
<dbReference type="eggNOG" id="COG0457">
    <property type="taxonomic scope" value="Bacteria"/>
</dbReference>
<keyword evidence="1" id="KW-0732">Signal</keyword>
<dbReference type="AlphaFoldDB" id="D0LSX7"/>
<dbReference type="Gene3D" id="1.25.40.10">
    <property type="entry name" value="Tetratricopeptide repeat domain"/>
    <property type="match status" value="1"/>
</dbReference>
<gene>
    <name evidence="4" type="ordered locus">Hoch_6647</name>
</gene>
<dbReference type="KEGG" id="hoh:Hoch_6647"/>
<evidence type="ECO:0000259" key="3">
    <source>
        <dbReference type="Pfam" id="PF13435"/>
    </source>
</evidence>
<evidence type="ECO:0000313" key="4">
    <source>
        <dbReference type="EMBL" id="ACY19113.1"/>
    </source>
</evidence>
<dbReference type="EMBL" id="CP001804">
    <property type="protein sequence ID" value="ACY19113.1"/>
    <property type="molecule type" value="Genomic_DNA"/>
</dbReference>
<evidence type="ECO:0000256" key="2">
    <source>
        <dbReference type="SAM" id="MobiDB-lite"/>
    </source>
</evidence>
<dbReference type="Pfam" id="PF13435">
    <property type="entry name" value="Cytochrome_C554"/>
    <property type="match status" value="1"/>
</dbReference>
<dbReference type="SUPFAM" id="SSF48452">
    <property type="entry name" value="TPR-like"/>
    <property type="match status" value="1"/>
</dbReference>
<dbReference type="InterPro" id="IPR051829">
    <property type="entry name" value="Multiheme_Cytochr_ET"/>
</dbReference>
<feature type="compositionally biased region" description="Basic and acidic residues" evidence="2">
    <location>
        <begin position="491"/>
        <end position="502"/>
    </location>
</feature>
<name>D0LSX7_HALO1</name>
<feature type="domain" description="Cytochrome c-552/4" evidence="3">
    <location>
        <begin position="51"/>
        <end position="138"/>
    </location>
</feature>
<sequence>MGDADDADAPIPAALLPREAGLFAPAFTALREGAAPADAAQRAAALTDDAACARCHADVAAQWRGSAHAFASMSNPVYRVSFERFRADAGTRASRFCGGCHDPALLLAGFLDDDDAFAQLAPDDPRAHAGVSCALCHGIAATTADGNGSYALRTEPIPLPRDGDDASLARHRAAVSTKRQGNDVCVPCHRSFLDRATGHPFHLVGMDDVADWQNSAYTKNGIGRVDDKLPVQNCIDCHMQRTRAPRGDVAARDGTVASHAFTGGHTWLAAMRRDREGLARGRDFLRGVASVALAAQLASASSPATPSADGDDALLIDVSVRNLDVGHRFPGGVRDAQDVWLELEARDARGAIIAHAGRAHATDPDDSEAHVLRARVVDERGVALWAREIHDFRTPLVDHTVAARDVAVVRYRLALAGLDADAYPLVLRAELRHRTRNLVLQNAACRASRQPRERAFQRASRALRGAALDPCAPQPLTVIAAAEIAFAGDSRDDVDRSGERANARPGAGDQARAAWRAPYERGLGWLHATQEHLENARPILLAALAAAPSADQHAHAAIADALGRLAGKQGRTDEALRWLEAAEMHNQRSHPAISSARGNALARVWRWHEAQAAFADAAAQVSRNYLAQAAWAQSLGSLGLHRRALAAAQQGLRLLPRNPALLRVQAISLAALGSPDAARALAAYERFRDPDTRSDMHFACTAREAACAREVVPVHEHRMKRVSLPRPALSSAHDDAASP</sequence>
<dbReference type="InterPro" id="IPR023155">
    <property type="entry name" value="Cyt_c-552/4"/>
</dbReference>
<accession>D0LSX7</accession>
<dbReference type="STRING" id="502025.Hoch_6647"/>
<evidence type="ECO:0000256" key="1">
    <source>
        <dbReference type="ARBA" id="ARBA00022729"/>
    </source>
</evidence>
<keyword evidence="5" id="KW-1185">Reference proteome</keyword>
<dbReference type="InterPro" id="IPR011990">
    <property type="entry name" value="TPR-like_helical_dom_sf"/>
</dbReference>
<dbReference type="InterPro" id="IPR036280">
    <property type="entry name" value="Multihaem_cyt_sf"/>
</dbReference>
<dbReference type="HOGENOM" id="CLU_013590_0_0_7"/>
<dbReference type="Gene3D" id="1.10.1130.10">
    <property type="entry name" value="Flavocytochrome C3, Chain A"/>
    <property type="match status" value="1"/>
</dbReference>
<protein>
    <submittedName>
        <fullName evidence="4">Tetratricopeptide TPR_4</fullName>
    </submittedName>
</protein>
<dbReference type="PANTHER" id="PTHR35038">
    <property type="entry name" value="DISSIMILATORY SULFITE REDUCTASE SIRA"/>
    <property type="match status" value="1"/>
</dbReference>